<dbReference type="AlphaFoldDB" id="A0A0D0A839"/>
<evidence type="ECO:0000256" key="1">
    <source>
        <dbReference type="SAM" id="MobiDB-lite"/>
    </source>
</evidence>
<name>A0A0D0A839_9AGAM</name>
<reference evidence="2 3" key="1">
    <citation type="submission" date="2014-04" db="EMBL/GenBank/DDBJ databases">
        <authorList>
            <consortium name="DOE Joint Genome Institute"/>
            <person name="Kuo A."/>
            <person name="Ruytinx J."/>
            <person name="Rineau F."/>
            <person name="Colpaert J."/>
            <person name="Kohler A."/>
            <person name="Nagy L.G."/>
            <person name="Floudas D."/>
            <person name="Copeland A."/>
            <person name="Barry K.W."/>
            <person name="Cichocki N."/>
            <person name="Veneault-Fourrey C."/>
            <person name="LaButti K."/>
            <person name="Lindquist E.A."/>
            <person name="Lipzen A."/>
            <person name="Lundell T."/>
            <person name="Morin E."/>
            <person name="Murat C."/>
            <person name="Sun H."/>
            <person name="Tunlid A."/>
            <person name="Henrissat B."/>
            <person name="Grigoriev I.V."/>
            <person name="Hibbett D.S."/>
            <person name="Martin F."/>
            <person name="Nordberg H.P."/>
            <person name="Cantor M.N."/>
            <person name="Hua S.X."/>
        </authorList>
    </citation>
    <scope>NUCLEOTIDE SEQUENCE [LARGE SCALE GENOMIC DNA]</scope>
    <source>
        <strain evidence="2 3">UH-Slu-Lm8-n1</strain>
    </source>
</reference>
<sequence length="70" mass="7364">MTPGLDRGYAKRLSGSETLKAEGSEPVSKPPCGVVNRRVQHGMSVTVRSRTNLAGGLSLLEAVEEPDDGV</sequence>
<dbReference type="Proteomes" id="UP000054485">
    <property type="component" value="Unassembled WGS sequence"/>
</dbReference>
<keyword evidence="3" id="KW-1185">Reference proteome</keyword>
<feature type="region of interest" description="Disordered" evidence="1">
    <location>
        <begin position="1"/>
        <end position="34"/>
    </location>
</feature>
<dbReference type="EMBL" id="KN835428">
    <property type="protein sequence ID" value="KIK37806.1"/>
    <property type="molecule type" value="Genomic_DNA"/>
</dbReference>
<dbReference type="HOGENOM" id="CLU_2759499_0_0_1"/>
<gene>
    <name evidence="2" type="ORF">CY34DRAFT_809990</name>
</gene>
<accession>A0A0D0A839</accession>
<dbReference type="InParanoid" id="A0A0D0A839"/>
<evidence type="ECO:0000313" key="3">
    <source>
        <dbReference type="Proteomes" id="UP000054485"/>
    </source>
</evidence>
<organism evidence="2 3">
    <name type="scientific">Suillus luteus UH-Slu-Lm8-n1</name>
    <dbReference type="NCBI Taxonomy" id="930992"/>
    <lineage>
        <taxon>Eukaryota</taxon>
        <taxon>Fungi</taxon>
        <taxon>Dikarya</taxon>
        <taxon>Basidiomycota</taxon>
        <taxon>Agaricomycotina</taxon>
        <taxon>Agaricomycetes</taxon>
        <taxon>Agaricomycetidae</taxon>
        <taxon>Boletales</taxon>
        <taxon>Suillineae</taxon>
        <taxon>Suillaceae</taxon>
        <taxon>Suillus</taxon>
    </lineage>
</organism>
<reference evidence="3" key="2">
    <citation type="submission" date="2015-01" db="EMBL/GenBank/DDBJ databases">
        <title>Evolutionary Origins and Diversification of the Mycorrhizal Mutualists.</title>
        <authorList>
            <consortium name="DOE Joint Genome Institute"/>
            <consortium name="Mycorrhizal Genomics Consortium"/>
            <person name="Kohler A."/>
            <person name="Kuo A."/>
            <person name="Nagy L.G."/>
            <person name="Floudas D."/>
            <person name="Copeland A."/>
            <person name="Barry K.W."/>
            <person name="Cichocki N."/>
            <person name="Veneault-Fourrey C."/>
            <person name="LaButti K."/>
            <person name="Lindquist E.A."/>
            <person name="Lipzen A."/>
            <person name="Lundell T."/>
            <person name="Morin E."/>
            <person name="Murat C."/>
            <person name="Riley R."/>
            <person name="Ohm R."/>
            <person name="Sun H."/>
            <person name="Tunlid A."/>
            <person name="Henrissat B."/>
            <person name="Grigoriev I.V."/>
            <person name="Hibbett D.S."/>
            <person name="Martin F."/>
        </authorList>
    </citation>
    <scope>NUCLEOTIDE SEQUENCE [LARGE SCALE GENOMIC DNA]</scope>
    <source>
        <strain evidence="3">UH-Slu-Lm8-n1</strain>
    </source>
</reference>
<protein>
    <submittedName>
        <fullName evidence="2">Uncharacterized protein</fullName>
    </submittedName>
</protein>
<evidence type="ECO:0000313" key="2">
    <source>
        <dbReference type="EMBL" id="KIK37806.1"/>
    </source>
</evidence>
<proteinExistence type="predicted"/>